<dbReference type="Proteomes" id="UP000277326">
    <property type="component" value="Unassembled WGS sequence"/>
</dbReference>
<name>A0A3M0CIJ0_9EURY</name>
<organism evidence="1 2">
    <name type="scientific">Haloplanus aerogenes</name>
    <dbReference type="NCBI Taxonomy" id="660522"/>
    <lineage>
        <taxon>Archaea</taxon>
        <taxon>Methanobacteriati</taxon>
        <taxon>Methanobacteriota</taxon>
        <taxon>Stenosarchaea group</taxon>
        <taxon>Halobacteria</taxon>
        <taxon>Halobacteriales</taxon>
        <taxon>Haloferacaceae</taxon>
        <taxon>Haloplanus</taxon>
    </lineage>
</organism>
<dbReference type="EMBL" id="REFS01000011">
    <property type="protein sequence ID" value="RMB08290.1"/>
    <property type="molecule type" value="Genomic_DNA"/>
</dbReference>
<gene>
    <name evidence="1" type="ORF">ATH50_3620</name>
</gene>
<sequence length="41" mass="4691">MKTFSPGLLESLWISVWSSEAPTFVDYVTSVTEIHDFPPFE</sequence>
<evidence type="ECO:0000313" key="2">
    <source>
        <dbReference type="Proteomes" id="UP000277326"/>
    </source>
</evidence>
<proteinExistence type="predicted"/>
<comment type="caution">
    <text evidence="1">The sequence shown here is derived from an EMBL/GenBank/DDBJ whole genome shotgun (WGS) entry which is preliminary data.</text>
</comment>
<evidence type="ECO:0000313" key="1">
    <source>
        <dbReference type="EMBL" id="RMB08290.1"/>
    </source>
</evidence>
<dbReference type="AlphaFoldDB" id="A0A3M0CIJ0"/>
<reference evidence="1 2" key="1">
    <citation type="journal article" date="2015" name="Stand. Genomic Sci.">
        <title>Genomic Encyclopedia of Bacterial and Archaeal Type Strains, Phase III: the genomes of soil and plant-associated and newly described type strains.</title>
        <authorList>
            <person name="Whitman W.B."/>
            <person name="Woyke T."/>
            <person name="Klenk H.P."/>
            <person name="Zhou Y."/>
            <person name="Lilburn T.G."/>
            <person name="Beck B.J."/>
            <person name="De Vos P."/>
            <person name="Vandamme P."/>
            <person name="Eisen J.A."/>
            <person name="Garrity G."/>
            <person name="Hugenholtz P."/>
            <person name="Kyrpides N.C."/>
        </authorList>
    </citation>
    <scope>NUCLEOTIDE SEQUENCE [LARGE SCALE GENOMIC DNA]</scope>
    <source>
        <strain evidence="1 2">CGMCC 1.10124</strain>
    </source>
</reference>
<accession>A0A3M0CIJ0</accession>
<protein>
    <submittedName>
        <fullName evidence="1">Uncharacterized protein</fullName>
    </submittedName>
</protein>